<sequence>CNNEESLELIRKPTKKVEKIEKNGDGGPMRRGLKQRGF</sequence>
<evidence type="ECO:0000256" key="1">
    <source>
        <dbReference type="SAM" id="MobiDB-lite"/>
    </source>
</evidence>
<reference evidence="2" key="1">
    <citation type="journal article" date="2014" name="Front. Microbiol.">
        <title>High frequency of phylogenetically diverse reductive dehalogenase-homologous genes in deep subseafloor sedimentary metagenomes.</title>
        <authorList>
            <person name="Kawai M."/>
            <person name="Futagami T."/>
            <person name="Toyoda A."/>
            <person name="Takaki Y."/>
            <person name="Nishi S."/>
            <person name="Hori S."/>
            <person name="Arai W."/>
            <person name="Tsubouchi T."/>
            <person name="Morono Y."/>
            <person name="Uchiyama I."/>
            <person name="Ito T."/>
            <person name="Fujiyama A."/>
            <person name="Inagaki F."/>
            <person name="Takami H."/>
        </authorList>
    </citation>
    <scope>NUCLEOTIDE SEQUENCE</scope>
    <source>
        <strain evidence="2">Expedition CK06-06</strain>
    </source>
</reference>
<evidence type="ECO:0000313" key="2">
    <source>
        <dbReference type="EMBL" id="GAG69867.1"/>
    </source>
</evidence>
<comment type="caution">
    <text evidence="2">The sequence shown here is derived from an EMBL/GenBank/DDBJ whole genome shotgun (WGS) entry which is preliminary data.</text>
</comment>
<proteinExistence type="predicted"/>
<dbReference type="EMBL" id="BART01001491">
    <property type="protein sequence ID" value="GAG69867.1"/>
    <property type="molecule type" value="Genomic_DNA"/>
</dbReference>
<feature type="non-terminal residue" evidence="2">
    <location>
        <position position="1"/>
    </location>
</feature>
<protein>
    <submittedName>
        <fullName evidence="2">Uncharacterized protein</fullName>
    </submittedName>
</protein>
<feature type="region of interest" description="Disordered" evidence="1">
    <location>
        <begin position="19"/>
        <end position="38"/>
    </location>
</feature>
<accession>X1AJU9</accession>
<name>X1AJU9_9ZZZZ</name>
<organism evidence="2">
    <name type="scientific">marine sediment metagenome</name>
    <dbReference type="NCBI Taxonomy" id="412755"/>
    <lineage>
        <taxon>unclassified sequences</taxon>
        <taxon>metagenomes</taxon>
        <taxon>ecological metagenomes</taxon>
    </lineage>
</organism>
<gene>
    <name evidence="2" type="ORF">S01H4_05222</name>
</gene>
<dbReference type="AlphaFoldDB" id="X1AJU9"/>